<evidence type="ECO:0000313" key="2">
    <source>
        <dbReference type="Proteomes" id="UP000887116"/>
    </source>
</evidence>
<protein>
    <submittedName>
        <fullName evidence="1">Uncharacterized protein</fullName>
    </submittedName>
</protein>
<proteinExistence type="predicted"/>
<evidence type="ECO:0000313" key="1">
    <source>
        <dbReference type="EMBL" id="GFQ94405.1"/>
    </source>
</evidence>
<organism evidence="1 2">
    <name type="scientific">Trichonephila clavata</name>
    <name type="common">Joro spider</name>
    <name type="synonym">Nephila clavata</name>
    <dbReference type="NCBI Taxonomy" id="2740835"/>
    <lineage>
        <taxon>Eukaryota</taxon>
        <taxon>Metazoa</taxon>
        <taxon>Ecdysozoa</taxon>
        <taxon>Arthropoda</taxon>
        <taxon>Chelicerata</taxon>
        <taxon>Arachnida</taxon>
        <taxon>Araneae</taxon>
        <taxon>Araneomorphae</taxon>
        <taxon>Entelegynae</taxon>
        <taxon>Araneoidea</taxon>
        <taxon>Nephilidae</taxon>
        <taxon>Trichonephila</taxon>
    </lineage>
</organism>
<gene>
    <name evidence="1" type="ORF">TNCT_117731</name>
</gene>
<keyword evidence="2" id="KW-1185">Reference proteome</keyword>
<dbReference type="Proteomes" id="UP000887116">
    <property type="component" value="Unassembled WGS sequence"/>
</dbReference>
<dbReference type="EMBL" id="BMAO01014357">
    <property type="protein sequence ID" value="GFQ94405.1"/>
    <property type="molecule type" value="Genomic_DNA"/>
</dbReference>
<accession>A0A8X6G1D3</accession>
<name>A0A8X6G1D3_TRICU</name>
<comment type="caution">
    <text evidence="1">The sequence shown here is derived from an EMBL/GenBank/DDBJ whole genome shotgun (WGS) entry which is preliminary data.</text>
</comment>
<dbReference type="AlphaFoldDB" id="A0A8X6G1D3"/>
<reference evidence="1" key="1">
    <citation type="submission" date="2020-07" db="EMBL/GenBank/DDBJ databases">
        <title>Multicomponent nature underlies the extraordinary mechanical properties of spider dragline silk.</title>
        <authorList>
            <person name="Kono N."/>
            <person name="Nakamura H."/>
            <person name="Mori M."/>
            <person name="Yoshida Y."/>
            <person name="Ohtoshi R."/>
            <person name="Malay A.D."/>
            <person name="Moran D.A.P."/>
            <person name="Tomita M."/>
            <person name="Numata K."/>
            <person name="Arakawa K."/>
        </authorList>
    </citation>
    <scope>NUCLEOTIDE SEQUENCE</scope>
</reference>
<sequence length="155" mass="17606">MTPPYVRFTQRFLPYTRYFPRFPHVVSTFALHVESWGASRRPHRGPSAFTVLPFPYGNHCPIGNASRFTVITLGSLQSVDLKAPFPPMIENPLFFKRSSVFRLLSYFVLPGSFSPRGVSHRPCSFGLNFVPLLCTLLLPFSAQYEAKSVSRRHSP</sequence>